<feature type="region of interest" description="Disordered" evidence="5">
    <location>
        <begin position="455"/>
        <end position="486"/>
    </location>
</feature>
<feature type="compositionally biased region" description="Basic and acidic residues" evidence="5">
    <location>
        <begin position="201"/>
        <end position="234"/>
    </location>
</feature>
<feature type="compositionally biased region" description="Polar residues" evidence="5">
    <location>
        <begin position="694"/>
        <end position="703"/>
    </location>
</feature>
<evidence type="ECO:0000256" key="1">
    <source>
        <dbReference type="ARBA" id="ARBA00022723"/>
    </source>
</evidence>
<feature type="region of interest" description="Disordered" evidence="5">
    <location>
        <begin position="125"/>
        <end position="188"/>
    </location>
</feature>
<dbReference type="InterPro" id="IPR044820">
    <property type="entry name" value="AGD14-like"/>
</dbReference>
<dbReference type="PANTHER" id="PTHR46085">
    <property type="entry name" value="ARFGAP/RECO-RELATED"/>
    <property type="match status" value="1"/>
</dbReference>
<evidence type="ECO:0000313" key="8">
    <source>
        <dbReference type="RefSeq" id="XP_010915040.1"/>
    </source>
</evidence>
<feature type="compositionally biased region" description="Polar residues" evidence="5">
    <location>
        <begin position="499"/>
        <end position="515"/>
    </location>
</feature>
<dbReference type="FunFam" id="1.10.220.150:FF:000005">
    <property type="entry name" value="Arf-GAP domain and FG repeat-containing protein 1"/>
    <property type="match status" value="1"/>
</dbReference>
<dbReference type="Pfam" id="PF01412">
    <property type="entry name" value="ArfGap"/>
    <property type="match status" value="1"/>
</dbReference>
<keyword evidence="2 4" id="KW-0863">Zinc-finger</keyword>
<dbReference type="SUPFAM" id="SSF57863">
    <property type="entry name" value="ArfGap/RecO-like zinc finger"/>
    <property type="match status" value="1"/>
</dbReference>
<dbReference type="GO" id="GO:0005096">
    <property type="term" value="F:GTPase activator activity"/>
    <property type="evidence" value="ECO:0007669"/>
    <property type="project" value="InterPro"/>
</dbReference>
<dbReference type="SMART" id="SM00105">
    <property type="entry name" value="ArfGap"/>
    <property type="match status" value="1"/>
</dbReference>
<keyword evidence="7" id="KW-1185">Reference proteome</keyword>
<feature type="compositionally biased region" description="Polar residues" evidence="5">
    <location>
        <begin position="455"/>
        <end position="472"/>
    </location>
</feature>
<reference evidence="8" key="1">
    <citation type="submission" date="2025-08" db="UniProtKB">
        <authorList>
            <consortium name="RefSeq"/>
        </authorList>
    </citation>
    <scope>IDENTIFICATION</scope>
</reference>
<organism evidence="7 8">
    <name type="scientific">Elaeis guineensis var. tenera</name>
    <name type="common">Oil palm</name>
    <dbReference type="NCBI Taxonomy" id="51953"/>
    <lineage>
        <taxon>Eukaryota</taxon>
        <taxon>Viridiplantae</taxon>
        <taxon>Streptophyta</taxon>
        <taxon>Embryophyta</taxon>
        <taxon>Tracheophyta</taxon>
        <taxon>Spermatophyta</taxon>
        <taxon>Magnoliopsida</taxon>
        <taxon>Liliopsida</taxon>
        <taxon>Arecaceae</taxon>
        <taxon>Arecoideae</taxon>
        <taxon>Cocoseae</taxon>
        <taxon>Elaeidinae</taxon>
        <taxon>Elaeis</taxon>
    </lineage>
</organism>
<dbReference type="GO" id="GO:0008270">
    <property type="term" value="F:zinc ion binding"/>
    <property type="evidence" value="ECO:0007669"/>
    <property type="project" value="UniProtKB-KW"/>
</dbReference>
<name>A0A6I9QY40_ELAGV</name>
<dbReference type="Gene3D" id="1.10.220.150">
    <property type="entry name" value="Arf GTPase activating protein"/>
    <property type="match status" value="1"/>
</dbReference>
<gene>
    <name evidence="8" type="primary">LOC105040279</name>
</gene>
<dbReference type="CDD" id="cd08838">
    <property type="entry name" value="ArfGap_AGFG"/>
    <property type="match status" value="1"/>
</dbReference>
<sequence length="711" mass="76897">MANRMKEDEKNEKIIRGLLKLPANRRCINCNNLGPQYVCTNFWTFICTNCSGVHREFTHRVKSISMAKFTSQEVNALQEAGNEHARGVYFKEWDPHRHSFPDSSNIDRLRDFIKHVYVDRRFTGERNVDKPPRTKGVREDYNENRKMESYLNDSRSPPYDLGRNGDRNLRYSYGEQSPGCDRSDHRRSSAHFEVVDDRLRDDRFGNRNQNRRVEDRRLPDAPKSEGRSPNHQKDVNVTNPPTICPIKDVLGEDMPALGVGDPPKSNGASHDNSAQTQRTSSSSSPGSTDGNSVQLKRANSGNLIAFSADPLPSAAEAPQQAVPQEMASPSAGGGDWASFDVTGQQKAPQAVANVNTLESALAQLSIPESASVGTFDVIGQEKAPQVVANAHTLESALAQLSIPESASVGNMSILPVSGVDFSPKAQDRGHLPMMQRQQPLLFSVAGSQSINQPSSLSAVGYPNNQTWSSSPAPSMPGSLSAPADAPAGHLSQIVIKPPQETSAGVPSEPSSADNKTSGRKELPEDLFTSLFSTAPLSASGCLRGPQLGMGYGMQYPTGTIEPAYPQSAKSANPFDLTNELAPLNAPMFPFMASLQGSVPKMTAPRNLLRSYSFGAPSPRQMPSQQPSYLSSVSPSLYMMQQVPSNMMQQVPSNMPHHLPANMVPMVHQGIVGLGSEGAAFGSIGIDYHPAGRYSQPSTPNSFSPAGGNPFG</sequence>
<dbReference type="InterPro" id="IPR037278">
    <property type="entry name" value="ARFGAP/RecO"/>
</dbReference>
<dbReference type="PRINTS" id="PR00405">
    <property type="entry name" value="REVINTRACTNG"/>
</dbReference>
<dbReference type="FunCoup" id="A0A6I9QY40">
    <property type="interactions" value="1530"/>
</dbReference>
<evidence type="ECO:0000256" key="3">
    <source>
        <dbReference type="ARBA" id="ARBA00022833"/>
    </source>
</evidence>
<evidence type="ECO:0000256" key="2">
    <source>
        <dbReference type="ARBA" id="ARBA00022771"/>
    </source>
</evidence>
<keyword evidence="3" id="KW-0862">Zinc</keyword>
<proteinExistence type="predicted"/>
<dbReference type="InterPro" id="IPR001164">
    <property type="entry name" value="ArfGAP_dom"/>
</dbReference>
<feature type="compositionally biased region" description="Low complexity" evidence="5">
    <location>
        <begin position="314"/>
        <end position="327"/>
    </location>
</feature>
<dbReference type="Proteomes" id="UP000504607">
    <property type="component" value="Chromosome 3"/>
</dbReference>
<protein>
    <submittedName>
        <fullName evidence="8">Probable ADP-ribosylation factor GTPase-activating protein AGD14 isoform X1</fullName>
    </submittedName>
</protein>
<dbReference type="GeneID" id="105040279"/>
<dbReference type="PANTHER" id="PTHR46085:SF3">
    <property type="entry name" value="ARF GTPASE ACTIVATING PROTEIN"/>
    <property type="match status" value="1"/>
</dbReference>
<dbReference type="KEGG" id="egu:105040279"/>
<accession>A0A6I9QY40</accession>
<feature type="region of interest" description="Disordered" evidence="5">
    <location>
        <begin position="499"/>
        <end position="519"/>
    </location>
</feature>
<dbReference type="PROSITE" id="PS50115">
    <property type="entry name" value="ARFGAP"/>
    <property type="match status" value="1"/>
</dbReference>
<evidence type="ECO:0000256" key="4">
    <source>
        <dbReference type="PROSITE-ProRule" id="PRU00288"/>
    </source>
</evidence>
<dbReference type="RefSeq" id="XP_010915040.1">
    <property type="nucleotide sequence ID" value="XM_010916738.3"/>
</dbReference>
<dbReference type="OrthoDB" id="6036at2759"/>
<feature type="region of interest" description="Disordered" evidence="5">
    <location>
        <begin position="691"/>
        <end position="711"/>
    </location>
</feature>
<feature type="compositionally biased region" description="Basic and acidic residues" evidence="5">
    <location>
        <begin position="125"/>
        <end position="148"/>
    </location>
</feature>
<evidence type="ECO:0000313" key="7">
    <source>
        <dbReference type="Proteomes" id="UP000504607"/>
    </source>
</evidence>
<evidence type="ECO:0000259" key="6">
    <source>
        <dbReference type="PROSITE" id="PS50115"/>
    </source>
</evidence>
<dbReference type="InParanoid" id="A0A6I9QY40"/>
<dbReference type="InterPro" id="IPR038508">
    <property type="entry name" value="ArfGAP_dom_sf"/>
</dbReference>
<dbReference type="AlphaFoldDB" id="A0A6I9QY40"/>
<feature type="domain" description="Arf-GAP" evidence="6">
    <location>
        <begin position="12"/>
        <end position="130"/>
    </location>
</feature>
<feature type="region of interest" description="Disordered" evidence="5">
    <location>
        <begin position="314"/>
        <end position="340"/>
    </location>
</feature>
<keyword evidence="1" id="KW-0479">Metal-binding</keyword>
<feature type="compositionally biased region" description="Low complexity" evidence="5">
    <location>
        <begin position="272"/>
        <end position="292"/>
    </location>
</feature>
<evidence type="ECO:0000256" key="5">
    <source>
        <dbReference type="SAM" id="MobiDB-lite"/>
    </source>
</evidence>
<feature type="region of interest" description="Disordered" evidence="5">
    <location>
        <begin position="201"/>
        <end position="294"/>
    </location>
</feature>